<dbReference type="SUPFAM" id="SSF51366">
    <property type="entry name" value="Ribulose-phoshate binding barrel"/>
    <property type="match status" value="1"/>
</dbReference>
<dbReference type="InterPro" id="IPR013785">
    <property type="entry name" value="Aldolase_TIM"/>
</dbReference>
<comment type="pathway">
    <text evidence="1 8">Amino-acid biosynthesis; L-tryptophan biosynthesis; L-tryptophan from chorismate: step 5/5.</text>
</comment>
<evidence type="ECO:0000256" key="4">
    <source>
        <dbReference type="ARBA" id="ARBA00022822"/>
    </source>
</evidence>
<dbReference type="CDD" id="cd04724">
    <property type="entry name" value="Tryptophan_synthase_alpha"/>
    <property type="match status" value="1"/>
</dbReference>
<evidence type="ECO:0000256" key="6">
    <source>
        <dbReference type="ARBA" id="ARBA00023239"/>
    </source>
</evidence>
<name>A0A1F6PD16_9BACT</name>
<evidence type="ECO:0000256" key="2">
    <source>
        <dbReference type="ARBA" id="ARBA00011270"/>
    </source>
</evidence>
<dbReference type="STRING" id="1798709.A2538_02020"/>
<proteinExistence type="inferred from homology"/>
<keyword evidence="3 8" id="KW-0028">Amino-acid biosynthesis</keyword>
<comment type="caution">
    <text evidence="10">The sequence shown here is derived from an EMBL/GenBank/DDBJ whole genome shotgun (WGS) entry which is preliminary data.</text>
</comment>
<comment type="subunit">
    <text evidence="2 8">Tetramer of two alpha and two beta chains.</text>
</comment>
<feature type="active site" description="Proton acceptor" evidence="8">
    <location>
        <position position="49"/>
    </location>
</feature>
<dbReference type="AlphaFoldDB" id="A0A1F6PD16"/>
<dbReference type="GO" id="GO:0005829">
    <property type="term" value="C:cytosol"/>
    <property type="evidence" value="ECO:0007669"/>
    <property type="project" value="TreeGrafter"/>
</dbReference>
<dbReference type="InterPro" id="IPR002028">
    <property type="entry name" value="Trp_synthase_suA"/>
</dbReference>
<organism evidence="10 11">
    <name type="scientific">Candidatus Magasanikbacteria bacterium RIFOXYD2_FULL_41_14</name>
    <dbReference type="NCBI Taxonomy" id="1798709"/>
    <lineage>
        <taxon>Bacteria</taxon>
        <taxon>Candidatus Magasanikiibacteriota</taxon>
    </lineage>
</organism>
<dbReference type="EMBL" id="MFRE01000012">
    <property type="protein sequence ID" value="OGH94056.1"/>
    <property type="molecule type" value="Genomic_DNA"/>
</dbReference>
<feature type="active site" description="Proton acceptor" evidence="8">
    <location>
        <position position="60"/>
    </location>
</feature>
<keyword evidence="4 8" id="KW-0822">Tryptophan biosynthesis</keyword>
<sequence length="265" mass="29414">MNQIELQCQKIKQEKRLGIMSHVVVGYPNLEETQKIVLMMARFGVDFIELQIPFSDPVGDGPVIRDANTVALAQGVKVKDAFELVKKLKQTDKIQTPLFFMTYFNIPFSYGLEKFCADSAAIGISGLIIPDYNLDMESREHFDELCRKHNLILQRFAGLDSEANRLVAQAKDAGGFIYCFSRRGITGVRPDLDPNLDDYLGKLKNIFKQPLAVGFGISSGEQIQALKGRADIAIVGSAFLKSYNEGGLSGVEDKLKELVSARDQS</sequence>
<comment type="catalytic activity">
    <reaction evidence="7 8">
        <text>(1S,2R)-1-C-(indol-3-yl)glycerol 3-phosphate + L-serine = D-glyceraldehyde 3-phosphate + L-tryptophan + H2O</text>
        <dbReference type="Rhea" id="RHEA:10532"/>
        <dbReference type="ChEBI" id="CHEBI:15377"/>
        <dbReference type="ChEBI" id="CHEBI:33384"/>
        <dbReference type="ChEBI" id="CHEBI:57912"/>
        <dbReference type="ChEBI" id="CHEBI:58866"/>
        <dbReference type="ChEBI" id="CHEBI:59776"/>
        <dbReference type="EC" id="4.2.1.20"/>
    </reaction>
</comment>
<dbReference type="InterPro" id="IPR011060">
    <property type="entry name" value="RibuloseP-bd_barrel"/>
</dbReference>
<keyword evidence="5 8" id="KW-0057">Aromatic amino acid biosynthesis</keyword>
<dbReference type="PANTHER" id="PTHR43406">
    <property type="entry name" value="TRYPTOPHAN SYNTHASE, ALPHA CHAIN"/>
    <property type="match status" value="1"/>
</dbReference>
<keyword evidence="6 8" id="KW-0456">Lyase</keyword>
<evidence type="ECO:0000256" key="9">
    <source>
        <dbReference type="RuleBase" id="RU003662"/>
    </source>
</evidence>
<dbReference type="InterPro" id="IPR018204">
    <property type="entry name" value="Trp_synthase_alpha_AS"/>
</dbReference>
<reference evidence="10 11" key="1">
    <citation type="journal article" date="2016" name="Nat. Commun.">
        <title>Thousands of microbial genomes shed light on interconnected biogeochemical processes in an aquifer system.</title>
        <authorList>
            <person name="Anantharaman K."/>
            <person name="Brown C.T."/>
            <person name="Hug L.A."/>
            <person name="Sharon I."/>
            <person name="Castelle C.J."/>
            <person name="Probst A.J."/>
            <person name="Thomas B.C."/>
            <person name="Singh A."/>
            <person name="Wilkins M.J."/>
            <person name="Karaoz U."/>
            <person name="Brodie E.L."/>
            <person name="Williams K.H."/>
            <person name="Hubbard S.S."/>
            <person name="Banfield J.F."/>
        </authorList>
    </citation>
    <scope>NUCLEOTIDE SEQUENCE [LARGE SCALE GENOMIC DNA]</scope>
</reference>
<dbReference type="EC" id="4.2.1.20" evidence="8"/>
<dbReference type="Gene3D" id="3.20.20.70">
    <property type="entry name" value="Aldolase class I"/>
    <property type="match status" value="1"/>
</dbReference>
<evidence type="ECO:0000256" key="7">
    <source>
        <dbReference type="ARBA" id="ARBA00049047"/>
    </source>
</evidence>
<evidence type="ECO:0000256" key="8">
    <source>
        <dbReference type="HAMAP-Rule" id="MF_00131"/>
    </source>
</evidence>
<dbReference type="UniPathway" id="UPA00035">
    <property type="reaction ID" value="UER00044"/>
</dbReference>
<dbReference type="HAMAP" id="MF_00131">
    <property type="entry name" value="Trp_synth_alpha"/>
    <property type="match status" value="1"/>
</dbReference>
<comment type="similarity">
    <text evidence="8 9">Belongs to the TrpA family.</text>
</comment>
<dbReference type="Proteomes" id="UP000178254">
    <property type="component" value="Unassembled WGS sequence"/>
</dbReference>
<dbReference type="NCBIfam" id="TIGR00262">
    <property type="entry name" value="trpA"/>
    <property type="match status" value="1"/>
</dbReference>
<dbReference type="Pfam" id="PF00290">
    <property type="entry name" value="Trp_syntA"/>
    <property type="match status" value="1"/>
</dbReference>
<dbReference type="PANTHER" id="PTHR43406:SF1">
    <property type="entry name" value="TRYPTOPHAN SYNTHASE ALPHA CHAIN, CHLOROPLASTIC"/>
    <property type="match status" value="1"/>
</dbReference>
<accession>A0A1F6PD16</accession>
<evidence type="ECO:0000313" key="10">
    <source>
        <dbReference type="EMBL" id="OGH94056.1"/>
    </source>
</evidence>
<evidence type="ECO:0000256" key="1">
    <source>
        <dbReference type="ARBA" id="ARBA00004733"/>
    </source>
</evidence>
<comment type="function">
    <text evidence="8">The alpha subunit is responsible for the aldol cleavage of indoleglycerol phosphate to indole and glyceraldehyde 3-phosphate.</text>
</comment>
<dbReference type="PROSITE" id="PS00167">
    <property type="entry name" value="TRP_SYNTHASE_ALPHA"/>
    <property type="match status" value="1"/>
</dbReference>
<evidence type="ECO:0000256" key="3">
    <source>
        <dbReference type="ARBA" id="ARBA00022605"/>
    </source>
</evidence>
<dbReference type="GO" id="GO:0004834">
    <property type="term" value="F:tryptophan synthase activity"/>
    <property type="evidence" value="ECO:0007669"/>
    <property type="project" value="UniProtKB-UniRule"/>
</dbReference>
<protein>
    <recommendedName>
        <fullName evidence="8">Tryptophan synthase alpha chain</fullName>
        <ecNumber evidence="8">4.2.1.20</ecNumber>
    </recommendedName>
</protein>
<gene>
    <name evidence="8" type="primary">trpA</name>
    <name evidence="10" type="ORF">A2538_02020</name>
</gene>
<evidence type="ECO:0000313" key="11">
    <source>
        <dbReference type="Proteomes" id="UP000178254"/>
    </source>
</evidence>
<evidence type="ECO:0000256" key="5">
    <source>
        <dbReference type="ARBA" id="ARBA00023141"/>
    </source>
</evidence>